<accession>A0A2W5KE54</accession>
<gene>
    <name evidence="1" type="ORF">DI564_11685</name>
</gene>
<evidence type="ECO:0008006" key="3">
    <source>
        <dbReference type="Google" id="ProtNLM"/>
    </source>
</evidence>
<comment type="caution">
    <text evidence="1">The sequence shown here is derived from an EMBL/GenBank/DDBJ whole genome shotgun (WGS) entry which is preliminary data.</text>
</comment>
<dbReference type="AlphaFoldDB" id="A0A2W5KE54"/>
<protein>
    <recommendedName>
        <fullName evidence="3">50S ribosomal protein L11 methyltransferase</fullName>
    </recommendedName>
</protein>
<organism evidence="1 2">
    <name type="scientific">Rhodanobacter denitrificans</name>
    <dbReference type="NCBI Taxonomy" id="666685"/>
    <lineage>
        <taxon>Bacteria</taxon>
        <taxon>Pseudomonadati</taxon>
        <taxon>Pseudomonadota</taxon>
        <taxon>Gammaproteobacteria</taxon>
        <taxon>Lysobacterales</taxon>
        <taxon>Rhodanobacteraceae</taxon>
        <taxon>Rhodanobacter</taxon>
    </lineage>
</organism>
<evidence type="ECO:0000313" key="2">
    <source>
        <dbReference type="Proteomes" id="UP000249046"/>
    </source>
</evidence>
<evidence type="ECO:0000313" key="1">
    <source>
        <dbReference type="EMBL" id="PZQ13165.1"/>
    </source>
</evidence>
<proteinExistence type="predicted"/>
<reference evidence="1 2" key="1">
    <citation type="submission" date="2017-08" db="EMBL/GenBank/DDBJ databases">
        <title>Infants hospitalized years apart are colonized by the same room-sourced microbial strains.</title>
        <authorList>
            <person name="Brooks B."/>
            <person name="Olm M.R."/>
            <person name="Firek B.A."/>
            <person name="Baker R."/>
            <person name="Thomas B.C."/>
            <person name="Morowitz M.J."/>
            <person name="Banfield J.F."/>
        </authorList>
    </citation>
    <scope>NUCLEOTIDE SEQUENCE [LARGE SCALE GENOMIC DNA]</scope>
    <source>
        <strain evidence="1">S2_005_003_R2_42</strain>
    </source>
</reference>
<name>A0A2W5KE54_9GAMM</name>
<dbReference type="EMBL" id="QFPO01000010">
    <property type="protein sequence ID" value="PZQ13165.1"/>
    <property type="molecule type" value="Genomic_DNA"/>
</dbReference>
<sequence length="96" mass="10344">MPTVYLRLTGSDDAARTLINLISSLDGIEHVEETDDLMPHMDDEDSSSAGLTDDIGPGFHAIEVLAPNDNTARRVRETAEALARELGAALEIVDEP</sequence>
<dbReference type="Proteomes" id="UP000249046">
    <property type="component" value="Unassembled WGS sequence"/>
</dbReference>